<sequence>MENQTPSYNFTVVAQPVIDLSSDDEGNLHQKIKLEPPPEHHQQVIDMEVEYPNNLSALATPVVVLSSDVEDNGSRGPLHLYPNIMLEHDQHVIDMEVETPKNIAAVGPSVVVLSSDDEDDDSRMPFDQKVVLEPVGRLLKRSLMHVSRITNVNNQRKELEPLPGLNMGMHKEIDVN</sequence>
<protein>
    <submittedName>
        <fullName evidence="1">Uncharacterized protein</fullName>
    </submittedName>
</protein>
<name>A0AAW1Y167_RUBAR</name>
<proteinExistence type="predicted"/>
<comment type="caution">
    <text evidence="1">The sequence shown here is derived from an EMBL/GenBank/DDBJ whole genome shotgun (WGS) entry which is preliminary data.</text>
</comment>
<dbReference type="EMBL" id="JBEDUW010000002">
    <property type="protein sequence ID" value="KAK9942654.1"/>
    <property type="molecule type" value="Genomic_DNA"/>
</dbReference>
<dbReference type="Proteomes" id="UP001457282">
    <property type="component" value="Unassembled WGS sequence"/>
</dbReference>
<keyword evidence="2" id="KW-1185">Reference proteome</keyword>
<reference evidence="1 2" key="1">
    <citation type="journal article" date="2023" name="G3 (Bethesda)">
        <title>A chromosome-length genome assembly and annotation of blackberry (Rubus argutus, cv. 'Hillquist').</title>
        <authorList>
            <person name="Bruna T."/>
            <person name="Aryal R."/>
            <person name="Dudchenko O."/>
            <person name="Sargent D.J."/>
            <person name="Mead D."/>
            <person name="Buti M."/>
            <person name="Cavallini A."/>
            <person name="Hytonen T."/>
            <person name="Andres J."/>
            <person name="Pham M."/>
            <person name="Weisz D."/>
            <person name="Mascagni F."/>
            <person name="Usai G."/>
            <person name="Natali L."/>
            <person name="Bassil N."/>
            <person name="Fernandez G.E."/>
            <person name="Lomsadze A."/>
            <person name="Armour M."/>
            <person name="Olukolu B."/>
            <person name="Poorten T."/>
            <person name="Britton C."/>
            <person name="Davik J."/>
            <person name="Ashrafi H."/>
            <person name="Aiden E.L."/>
            <person name="Borodovsky M."/>
            <person name="Worthington M."/>
        </authorList>
    </citation>
    <scope>NUCLEOTIDE SEQUENCE [LARGE SCALE GENOMIC DNA]</scope>
    <source>
        <strain evidence="1">PI 553951</strain>
    </source>
</reference>
<evidence type="ECO:0000313" key="2">
    <source>
        <dbReference type="Proteomes" id="UP001457282"/>
    </source>
</evidence>
<organism evidence="1 2">
    <name type="scientific">Rubus argutus</name>
    <name type="common">Southern blackberry</name>
    <dbReference type="NCBI Taxonomy" id="59490"/>
    <lineage>
        <taxon>Eukaryota</taxon>
        <taxon>Viridiplantae</taxon>
        <taxon>Streptophyta</taxon>
        <taxon>Embryophyta</taxon>
        <taxon>Tracheophyta</taxon>
        <taxon>Spermatophyta</taxon>
        <taxon>Magnoliopsida</taxon>
        <taxon>eudicotyledons</taxon>
        <taxon>Gunneridae</taxon>
        <taxon>Pentapetalae</taxon>
        <taxon>rosids</taxon>
        <taxon>fabids</taxon>
        <taxon>Rosales</taxon>
        <taxon>Rosaceae</taxon>
        <taxon>Rosoideae</taxon>
        <taxon>Rosoideae incertae sedis</taxon>
        <taxon>Rubus</taxon>
    </lineage>
</organism>
<gene>
    <name evidence="1" type="ORF">M0R45_008307</name>
</gene>
<accession>A0AAW1Y167</accession>
<evidence type="ECO:0000313" key="1">
    <source>
        <dbReference type="EMBL" id="KAK9942654.1"/>
    </source>
</evidence>
<dbReference type="AlphaFoldDB" id="A0AAW1Y167"/>